<protein>
    <submittedName>
        <fullName evidence="1">DNA adenine methyltransferase</fullName>
    </submittedName>
</protein>
<proteinExistence type="predicted"/>
<dbReference type="GO" id="GO:0032259">
    <property type="term" value="P:methylation"/>
    <property type="evidence" value="ECO:0007669"/>
    <property type="project" value="UniProtKB-KW"/>
</dbReference>
<evidence type="ECO:0000313" key="1">
    <source>
        <dbReference type="EMBL" id="QJT70626.1"/>
    </source>
</evidence>
<reference evidence="1" key="1">
    <citation type="submission" date="2020-04" db="EMBL/GenBank/DDBJ databases">
        <authorList>
            <person name="Kumar P."/>
            <person name="Meghvansi M.K."/>
            <person name="Kamboj D.V."/>
        </authorList>
    </citation>
    <scope>NUCLEOTIDE SEQUENCE [LARGE SCALE GENOMIC DNA]</scope>
</reference>
<dbReference type="Pfam" id="PF05869">
    <property type="entry name" value="Dam"/>
    <property type="match status" value="1"/>
</dbReference>
<sequence>MWETPDEIVEYLSERYGEYDLDAAATEGNKNVISSTVRKQTAAKDILDKSTIDGVEKVDEMDIHELQHGSYSSIALRSGGHYQPVRENTFLKWETPDEIVEYLSERYGEYDLDAAATEGNKNVISSTVRKQTAVKSSIFKSRSVCQKAIEQMEHGNQIDILLPADNSTAWFSDAVKHAAEVIWITGETWVDDGREYSRTGRLAFISGLTGESVQGNNKGSVIFIMRKLKEGEKQQTHYVPISEICPSVMDRRVKARSL</sequence>
<dbReference type="EMBL" id="MT360682">
    <property type="protein sequence ID" value="QJT70626.1"/>
    <property type="molecule type" value="Genomic_DNA"/>
</dbReference>
<organism evidence="1">
    <name type="scientific">Vibrio phage Vc1</name>
    <dbReference type="NCBI Taxonomy" id="1480731"/>
    <lineage>
        <taxon>Viruses</taxon>
        <taxon>Duplodnaviria</taxon>
        <taxon>Heunggongvirae</taxon>
        <taxon>Uroviricota</taxon>
        <taxon>Caudoviricetes</taxon>
        <taxon>Drexlerviridae</taxon>
        <taxon>Jhansiroadvirus</taxon>
        <taxon>Jhansiroadvirus gwaliVC1</taxon>
    </lineage>
</organism>
<dbReference type="GO" id="GO:0009007">
    <property type="term" value="F:site-specific DNA-methyltransferase (adenine-specific) activity"/>
    <property type="evidence" value="ECO:0007669"/>
    <property type="project" value="InterPro"/>
</dbReference>
<dbReference type="GO" id="GO:0003677">
    <property type="term" value="F:DNA binding"/>
    <property type="evidence" value="ECO:0007669"/>
    <property type="project" value="InterPro"/>
</dbReference>
<keyword evidence="1" id="KW-0808">Transferase</keyword>
<keyword evidence="1" id="KW-0489">Methyltransferase</keyword>
<dbReference type="GO" id="GO:0009307">
    <property type="term" value="P:DNA restriction-modification system"/>
    <property type="evidence" value="ECO:0007669"/>
    <property type="project" value="InterPro"/>
</dbReference>
<name>A0A6M5CCT9_9CAUD</name>
<accession>A0A6M5CCT9</accession>
<dbReference type="InterPro" id="IPR008593">
    <property type="entry name" value="Dam_MeTrfase"/>
</dbReference>
<gene>
    <name evidence="1" type="ORF">2019VC1_21</name>
</gene>